<evidence type="ECO:0000313" key="3">
    <source>
        <dbReference type="EMBL" id="MYZ50310.1"/>
    </source>
</evidence>
<comment type="similarity">
    <text evidence="1">Belongs to the UPF0065 (bug) family.</text>
</comment>
<dbReference type="Gene3D" id="3.40.190.10">
    <property type="entry name" value="Periplasmic binding protein-like II"/>
    <property type="match status" value="1"/>
</dbReference>
<dbReference type="SUPFAM" id="SSF53850">
    <property type="entry name" value="Periplasmic binding protein-like II"/>
    <property type="match status" value="1"/>
</dbReference>
<proteinExistence type="inferred from homology"/>
<keyword evidence="4" id="KW-1185">Reference proteome</keyword>
<evidence type="ECO:0008006" key="5">
    <source>
        <dbReference type="Google" id="ProtNLM"/>
    </source>
</evidence>
<dbReference type="PANTHER" id="PTHR42928:SF5">
    <property type="entry name" value="BLR1237 PROTEIN"/>
    <property type="match status" value="1"/>
</dbReference>
<dbReference type="Pfam" id="PF03401">
    <property type="entry name" value="TctC"/>
    <property type="match status" value="1"/>
</dbReference>
<comment type="caution">
    <text evidence="3">The sequence shown here is derived from an EMBL/GenBank/DDBJ whole genome shotgun (WGS) entry which is preliminary data.</text>
</comment>
<sequence length="393" mass="42473">MHSICHWRMEGEGREERRRRANDNRALHGGAIVARMVGDQTTSIKTKREDDMNWHMRGLGLALAAALAASAGAAKAESPEEFYKGETLTFVVGFGPGGGFDTFARILAPHIAERIGGTVIVENRPGAGGTGALNQMVRGDQDGREIDIVHGEAALLTQLTDQSGRRFDVKEFNWLGRIASEPGSVLISAKSPYGSIEDLKGASAPIKFAAGSKADGLSDFAAVFCETLSLQCKIITGYKGSKESSLAAIRGETDAIAVEANTGSDLGKGGELKPVAVLARKRWKTLPDTPTLFEAAAVPADKEWWIDFRESVSNLGRSLAMGPGVPQDRVDYMRKVVEDVLTDPKVIADVEKTGREINYLPGTEQKAIIDQLMQSVEGDRLEQVKTVLLEKYF</sequence>
<dbReference type="Gene3D" id="3.40.190.150">
    <property type="entry name" value="Bordetella uptake gene, domain 1"/>
    <property type="match status" value="1"/>
</dbReference>
<reference evidence="3" key="1">
    <citation type="submission" date="2019-03" db="EMBL/GenBank/DDBJ databases">
        <title>Afifella sp. nov., isolated from activated sludge.</title>
        <authorList>
            <person name="Li Q."/>
            <person name="Liu Y."/>
        </authorList>
    </citation>
    <scope>NUCLEOTIDE SEQUENCE</scope>
    <source>
        <strain evidence="3">L72</strain>
    </source>
</reference>
<accession>A0A964T8A5</accession>
<evidence type="ECO:0000313" key="4">
    <source>
        <dbReference type="Proteomes" id="UP000773614"/>
    </source>
</evidence>
<protein>
    <recommendedName>
        <fullName evidence="5">Tripartite tricarboxylate transporter substrate binding protein</fullName>
    </recommendedName>
</protein>
<dbReference type="EMBL" id="SPKJ01000148">
    <property type="protein sequence ID" value="MYZ50310.1"/>
    <property type="molecule type" value="Genomic_DNA"/>
</dbReference>
<feature type="region of interest" description="Disordered" evidence="2">
    <location>
        <begin position="1"/>
        <end position="24"/>
    </location>
</feature>
<dbReference type="AlphaFoldDB" id="A0A964T8A5"/>
<evidence type="ECO:0000256" key="1">
    <source>
        <dbReference type="ARBA" id="ARBA00006987"/>
    </source>
</evidence>
<dbReference type="InterPro" id="IPR005064">
    <property type="entry name" value="BUG"/>
</dbReference>
<dbReference type="Proteomes" id="UP000773614">
    <property type="component" value="Unassembled WGS sequence"/>
</dbReference>
<dbReference type="InterPro" id="IPR042100">
    <property type="entry name" value="Bug_dom1"/>
</dbReference>
<feature type="compositionally biased region" description="Basic and acidic residues" evidence="2">
    <location>
        <begin position="7"/>
        <end position="24"/>
    </location>
</feature>
<name>A0A964T8A5_9HYPH</name>
<organism evidence="3 4">
    <name type="scientific">Propylenella binzhouense</name>
    <dbReference type="NCBI Taxonomy" id="2555902"/>
    <lineage>
        <taxon>Bacteria</taxon>
        <taxon>Pseudomonadati</taxon>
        <taxon>Pseudomonadota</taxon>
        <taxon>Alphaproteobacteria</taxon>
        <taxon>Hyphomicrobiales</taxon>
        <taxon>Propylenellaceae</taxon>
        <taxon>Propylenella</taxon>
    </lineage>
</organism>
<dbReference type="PANTHER" id="PTHR42928">
    <property type="entry name" value="TRICARBOXYLATE-BINDING PROTEIN"/>
    <property type="match status" value="1"/>
</dbReference>
<evidence type="ECO:0000256" key="2">
    <source>
        <dbReference type="SAM" id="MobiDB-lite"/>
    </source>
</evidence>
<gene>
    <name evidence="3" type="ORF">E4O86_21605</name>
</gene>